<feature type="domain" description="NmrA-like" evidence="3">
    <location>
        <begin position="14"/>
        <end position="263"/>
    </location>
</feature>
<dbReference type="InterPro" id="IPR036291">
    <property type="entry name" value="NAD(P)-bd_dom_sf"/>
</dbReference>
<evidence type="ECO:0000313" key="5">
    <source>
        <dbReference type="Proteomes" id="UP000294933"/>
    </source>
</evidence>
<dbReference type="STRING" id="50990.A0A4Y7PSP1"/>
<dbReference type="OrthoDB" id="5283654at2759"/>
<dbReference type="InterPro" id="IPR008030">
    <property type="entry name" value="NmrA-like"/>
</dbReference>
<dbReference type="GO" id="GO:0016491">
    <property type="term" value="F:oxidoreductase activity"/>
    <property type="evidence" value="ECO:0007669"/>
    <property type="project" value="UniProtKB-KW"/>
</dbReference>
<dbReference type="PANTHER" id="PTHR47706">
    <property type="entry name" value="NMRA-LIKE FAMILY PROTEIN"/>
    <property type="match status" value="1"/>
</dbReference>
<name>A0A4Y7PSP1_9AGAM</name>
<dbReference type="PANTHER" id="PTHR47706:SF9">
    <property type="entry name" value="NMRA-LIKE DOMAIN-CONTAINING PROTEIN-RELATED"/>
    <property type="match status" value="1"/>
</dbReference>
<evidence type="ECO:0000256" key="2">
    <source>
        <dbReference type="ARBA" id="ARBA00023002"/>
    </source>
</evidence>
<keyword evidence="5" id="KW-1185">Reference proteome</keyword>
<keyword evidence="1" id="KW-0521">NADP</keyword>
<keyword evidence="2" id="KW-0560">Oxidoreductase</keyword>
<dbReference type="Pfam" id="PF05368">
    <property type="entry name" value="NmrA"/>
    <property type="match status" value="1"/>
</dbReference>
<dbReference type="EMBL" id="ML170208">
    <property type="protein sequence ID" value="TDL18394.1"/>
    <property type="molecule type" value="Genomic_DNA"/>
</dbReference>
<dbReference type="Gene3D" id="3.90.25.10">
    <property type="entry name" value="UDP-galactose 4-epimerase, domain 1"/>
    <property type="match status" value="1"/>
</dbReference>
<proteinExistence type="predicted"/>
<gene>
    <name evidence="4" type="ORF">BD410DRAFT_793281</name>
</gene>
<sequence length="328" mass="35396">MALNTSVMLQRNKVAVAIVGATGRLGNEMAREFLSPGFRPYFSTVSCLTRDTSAPIAASLAELGADIRPVDLEQIESLKVALKGADAVVNALGPAVGKDVLDNVADAAAAVGAKVYFPSEFGSDIRLNDFPGWEHPVWAKKRAHFERAKEIAPGKMKVIALYTGAILEFTLAPRTGYDFANKKFTALGSPDTPIAFTSTQDIGRTLAQLSILCTSSADTRNSIPEIVRVAGTQVSVKQIAEIMGKESGDTIEVESVHLKEFKEELRKTYVSTGVKGAAFPDFVRILIGEGKYDFSTNDNELVNAKESVWVWKSMQQYAKETKGKGASV</sequence>
<dbReference type="SUPFAM" id="SSF51735">
    <property type="entry name" value="NAD(P)-binding Rossmann-fold domains"/>
    <property type="match status" value="1"/>
</dbReference>
<accession>A0A4Y7PSP1</accession>
<dbReference type="Proteomes" id="UP000294933">
    <property type="component" value="Unassembled WGS sequence"/>
</dbReference>
<evidence type="ECO:0000256" key="1">
    <source>
        <dbReference type="ARBA" id="ARBA00022857"/>
    </source>
</evidence>
<evidence type="ECO:0000259" key="3">
    <source>
        <dbReference type="Pfam" id="PF05368"/>
    </source>
</evidence>
<dbReference type="InterPro" id="IPR051609">
    <property type="entry name" value="NmrA/Isoflavone_reductase-like"/>
</dbReference>
<protein>
    <submittedName>
        <fullName evidence="4">NAD(P)-binding protein</fullName>
    </submittedName>
</protein>
<dbReference type="AlphaFoldDB" id="A0A4Y7PSP1"/>
<organism evidence="4 5">
    <name type="scientific">Rickenella mellea</name>
    <dbReference type="NCBI Taxonomy" id="50990"/>
    <lineage>
        <taxon>Eukaryota</taxon>
        <taxon>Fungi</taxon>
        <taxon>Dikarya</taxon>
        <taxon>Basidiomycota</taxon>
        <taxon>Agaricomycotina</taxon>
        <taxon>Agaricomycetes</taxon>
        <taxon>Hymenochaetales</taxon>
        <taxon>Rickenellaceae</taxon>
        <taxon>Rickenella</taxon>
    </lineage>
</organism>
<reference evidence="4 5" key="1">
    <citation type="submission" date="2018-06" db="EMBL/GenBank/DDBJ databases">
        <title>A transcriptomic atlas of mushroom development highlights an independent origin of complex multicellularity.</title>
        <authorList>
            <consortium name="DOE Joint Genome Institute"/>
            <person name="Krizsan K."/>
            <person name="Almasi E."/>
            <person name="Merenyi Z."/>
            <person name="Sahu N."/>
            <person name="Viragh M."/>
            <person name="Koszo T."/>
            <person name="Mondo S."/>
            <person name="Kiss B."/>
            <person name="Balint B."/>
            <person name="Kues U."/>
            <person name="Barry K."/>
            <person name="Hegedus J.C."/>
            <person name="Henrissat B."/>
            <person name="Johnson J."/>
            <person name="Lipzen A."/>
            <person name="Ohm R."/>
            <person name="Nagy I."/>
            <person name="Pangilinan J."/>
            <person name="Yan J."/>
            <person name="Xiong Y."/>
            <person name="Grigoriev I.V."/>
            <person name="Hibbett D.S."/>
            <person name="Nagy L.G."/>
        </authorList>
    </citation>
    <scope>NUCLEOTIDE SEQUENCE [LARGE SCALE GENOMIC DNA]</scope>
    <source>
        <strain evidence="4 5">SZMC22713</strain>
    </source>
</reference>
<evidence type="ECO:0000313" key="4">
    <source>
        <dbReference type="EMBL" id="TDL18394.1"/>
    </source>
</evidence>
<dbReference type="VEuPathDB" id="FungiDB:BD410DRAFT_793281"/>
<dbReference type="Gene3D" id="3.40.50.720">
    <property type="entry name" value="NAD(P)-binding Rossmann-like Domain"/>
    <property type="match status" value="1"/>
</dbReference>